<keyword evidence="1" id="KW-1133">Transmembrane helix</keyword>
<protein>
    <submittedName>
        <fullName evidence="2">Uncharacterized protein</fullName>
    </submittedName>
</protein>
<keyword evidence="3" id="KW-1185">Reference proteome</keyword>
<keyword evidence="1" id="KW-0472">Membrane</keyword>
<sequence length="187" mass="20308">MERDSWGLGRAELARERERLGSVALRTTACCLAWVPALAFLLFSYGDAPENTATAVLAFGVIVVSLCFTPWAVLWWLRYESVRRTGWRAAEVTAVRVDPRGCLAALAFAGRSSNASSLDYVVRYRDGGGARLRGGASLRRQPPLVAFERAQPAWVGGSGRAAVVLFATSRWGPRRPRAVPAKFTGAP</sequence>
<name>A0A3R9E317_9PSEU</name>
<keyword evidence="1" id="KW-0812">Transmembrane</keyword>
<dbReference type="EMBL" id="RSEC01000013">
    <property type="protein sequence ID" value="RSD25042.1"/>
    <property type="molecule type" value="Genomic_DNA"/>
</dbReference>
<dbReference type="OrthoDB" id="3617184at2"/>
<evidence type="ECO:0000256" key="1">
    <source>
        <dbReference type="SAM" id="Phobius"/>
    </source>
</evidence>
<evidence type="ECO:0000313" key="3">
    <source>
        <dbReference type="Proteomes" id="UP000267081"/>
    </source>
</evidence>
<dbReference type="Proteomes" id="UP000267081">
    <property type="component" value="Unassembled WGS sequence"/>
</dbReference>
<gene>
    <name evidence="2" type="ORF">EIY87_03300</name>
</gene>
<dbReference type="AlphaFoldDB" id="A0A3R9E317"/>
<comment type="caution">
    <text evidence="2">The sequence shown here is derived from an EMBL/GenBank/DDBJ whole genome shotgun (WGS) entry which is preliminary data.</text>
</comment>
<accession>A0A3R9E317</accession>
<proteinExistence type="predicted"/>
<reference evidence="2 3" key="1">
    <citation type="submission" date="2018-12" db="EMBL/GenBank/DDBJ databases">
        <title>Amycolatopsis eburnea sp. nov. actinomycete associate with arbuscular mycorrhiza fungal spore.</title>
        <authorList>
            <person name="Lumyong S."/>
            <person name="Chaiya L."/>
        </authorList>
    </citation>
    <scope>NUCLEOTIDE SEQUENCE [LARGE SCALE GENOMIC DNA]</scope>
    <source>
        <strain evidence="2 3">GLM-1</strain>
    </source>
</reference>
<organism evidence="2 3">
    <name type="scientific">Amycolatopsis eburnea</name>
    <dbReference type="NCBI Taxonomy" id="2267691"/>
    <lineage>
        <taxon>Bacteria</taxon>
        <taxon>Bacillati</taxon>
        <taxon>Actinomycetota</taxon>
        <taxon>Actinomycetes</taxon>
        <taxon>Pseudonocardiales</taxon>
        <taxon>Pseudonocardiaceae</taxon>
        <taxon>Amycolatopsis</taxon>
    </lineage>
</organism>
<feature type="transmembrane region" description="Helical" evidence="1">
    <location>
        <begin position="55"/>
        <end position="77"/>
    </location>
</feature>
<evidence type="ECO:0000313" key="2">
    <source>
        <dbReference type="EMBL" id="RSD25042.1"/>
    </source>
</evidence>
<dbReference type="RefSeq" id="WP_125306155.1">
    <property type="nucleotide sequence ID" value="NZ_RSEC01000013.1"/>
</dbReference>
<feature type="transmembrane region" description="Helical" evidence="1">
    <location>
        <begin position="23"/>
        <end position="43"/>
    </location>
</feature>